<dbReference type="EMBL" id="LAZR01003125">
    <property type="protein sequence ID" value="KKN21709.1"/>
    <property type="molecule type" value="Genomic_DNA"/>
</dbReference>
<organism evidence="1">
    <name type="scientific">marine sediment metagenome</name>
    <dbReference type="NCBI Taxonomy" id="412755"/>
    <lineage>
        <taxon>unclassified sequences</taxon>
        <taxon>metagenomes</taxon>
        <taxon>ecological metagenomes</taxon>
    </lineage>
</organism>
<proteinExistence type="predicted"/>
<sequence>MDSEVLDWLVRCAELRNPEQFNPSRERYIAEISYKEGMKKVIEWLERVKKIKIPKYQLREWGIE</sequence>
<reference evidence="1" key="1">
    <citation type="journal article" date="2015" name="Nature">
        <title>Complex archaea that bridge the gap between prokaryotes and eukaryotes.</title>
        <authorList>
            <person name="Spang A."/>
            <person name="Saw J.H."/>
            <person name="Jorgensen S.L."/>
            <person name="Zaremba-Niedzwiedzka K."/>
            <person name="Martijn J."/>
            <person name="Lind A.E."/>
            <person name="van Eijk R."/>
            <person name="Schleper C."/>
            <person name="Guy L."/>
            <person name="Ettema T.J."/>
        </authorList>
    </citation>
    <scope>NUCLEOTIDE SEQUENCE</scope>
</reference>
<dbReference type="AlphaFoldDB" id="A0A0F9NV38"/>
<accession>A0A0F9NV38</accession>
<comment type="caution">
    <text evidence="1">The sequence shown here is derived from an EMBL/GenBank/DDBJ whole genome shotgun (WGS) entry which is preliminary data.</text>
</comment>
<name>A0A0F9NV38_9ZZZZ</name>
<gene>
    <name evidence="1" type="ORF">LCGC14_0922490</name>
</gene>
<protein>
    <submittedName>
        <fullName evidence="1">Uncharacterized protein</fullName>
    </submittedName>
</protein>
<evidence type="ECO:0000313" key="1">
    <source>
        <dbReference type="EMBL" id="KKN21709.1"/>
    </source>
</evidence>